<dbReference type="Proteomes" id="UP000000707">
    <property type="component" value="Unassembled WGS sequence"/>
</dbReference>
<evidence type="ECO:0000256" key="3">
    <source>
        <dbReference type="SAM" id="Coils"/>
    </source>
</evidence>
<evidence type="ECO:0000256" key="2">
    <source>
        <dbReference type="ARBA" id="ARBA00023242"/>
    </source>
</evidence>
<dbReference type="GeneID" id="18250260"/>
<keyword evidence="2" id="KW-0539">Nucleus</keyword>
<gene>
    <name evidence="5" type="ORF">CANTEDRAFT_93171</name>
</gene>
<organism evidence="6">
    <name type="scientific">Candida tenuis (strain ATCC 10573 / BCRC 21748 / CBS 615 / JCM 9827 / NBRC 10315 / NRRL Y-1498 / VKM Y-70)</name>
    <name type="common">Yeast</name>
    <name type="synonym">Yamadazyma tenuis</name>
    <dbReference type="NCBI Taxonomy" id="590646"/>
    <lineage>
        <taxon>Eukaryota</taxon>
        <taxon>Fungi</taxon>
        <taxon>Dikarya</taxon>
        <taxon>Ascomycota</taxon>
        <taxon>Saccharomycotina</taxon>
        <taxon>Pichiomycetes</taxon>
        <taxon>Debaryomycetaceae</taxon>
        <taxon>Yamadazyma</taxon>
    </lineage>
</organism>
<evidence type="ECO:0000259" key="4">
    <source>
        <dbReference type="PROSITE" id="PS50048"/>
    </source>
</evidence>
<feature type="domain" description="Zn(2)-C6 fungal-type" evidence="4">
    <location>
        <begin position="18"/>
        <end position="47"/>
    </location>
</feature>
<proteinExistence type="predicted"/>
<reference evidence="5 6" key="1">
    <citation type="journal article" date="2011" name="Proc. Natl. Acad. Sci. U.S.A.">
        <title>Comparative genomics of xylose-fermenting fungi for enhanced biofuel production.</title>
        <authorList>
            <person name="Wohlbach D.J."/>
            <person name="Kuo A."/>
            <person name="Sato T.K."/>
            <person name="Potts K.M."/>
            <person name="Salamov A.A."/>
            <person name="LaButti K.M."/>
            <person name="Sun H."/>
            <person name="Clum A."/>
            <person name="Pangilinan J.L."/>
            <person name="Lindquist E.A."/>
            <person name="Lucas S."/>
            <person name="Lapidus A."/>
            <person name="Jin M."/>
            <person name="Gunawan C."/>
            <person name="Balan V."/>
            <person name="Dale B.E."/>
            <person name="Jeffries T.W."/>
            <person name="Zinkel R."/>
            <person name="Barry K.W."/>
            <person name="Grigoriev I.V."/>
            <person name="Gasch A.P."/>
        </authorList>
    </citation>
    <scope>NUCLEOTIDE SEQUENCE [LARGE SCALE GENOMIC DNA]</scope>
    <source>
        <strain evidence="6">ATCC 10573 / BCRC 21748 / CBS 615 / JCM 9827 / NBRC 10315 / NRRL Y-1498 / VKM Y-70</strain>
    </source>
</reference>
<dbReference type="Pfam" id="PF00172">
    <property type="entry name" value="Zn_clus"/>
    <property type="match status" value="1"/>
</dbReference>
<dbReference type="HOGENOM" id="CLU_020175_0_0_1"/>
<evidence type="ECO:0000313" key="6">
    <source>
        <dbReference type="Proteomes" id="UP000000707"/>
    </source>
</evidence>
<dbReference type="eggNOG" id="ENOG502QTA0">
    <property type="taxonomic scope" value="Eukaryota"/>
</dbReference>
<dbReference type="SMART" id="SM00066">
    <property type="entry name" value="GAL4"/>
    <property type="match status" value="1"/>
</dbReference>
<dbReference type="Gene3D" id="4.10.240.10">
    <property type="entry name" value="Zn(2)-C6 fungal-type DNA-binding domain"/>
    <property type="match status" value="1"/>
</dbReference>
<dbReference type="CDD" id="cd00067">
    <property type="entry name" value="GAL4"/>
    <property type="match status" value="1"/>
</dbReference>
<dbReference type="AlphaFoldDB" id="G3B1C3"/>
<keyword evidence="3" id="KW-0175">Coiled coil</keyword>
<evidence type="ECO:0000256" key="1">
    <source>
        <dbReference type="ARBA" id="ARBA00022723"/>
    </source>
</evidence>
<dbReference type="CDD" id="cd12148">
    <property type="entry name" value="fungal_TF_MHR"/>
    <property type="match status" value="1"/>
</dbReference>
<keyword evidence="6" id="KW-1185">Reference proteome</keyword>
<dbReference type="GO" id="GO:0003677">
    <property type="term" value="F:DNA binding"/>
    <property type="evidence" value="ECO:0007669"/>
    <property type="project" value="InterPro"/>
</dbReference>
<dbReference type="PROSITE" id="PS00463">
    <property type="entry name" value="ZN2_CY6_FUNGAL_1"/>
    <property type="match status" value="1"/>
</dbReference>
<dbReference type="Pfam" id="PF04082">
    <property type="entry name" value="Fungal_trans"/>
    <property type="match status" value="1"/>
</dbReference>
<dbReference type="KEGG" id="cten:18250260"/>
<protein>
    <recommendedName>
        <fullName evidence="4">Zn(2)-C6 fungal-type domain-containing protein</fullName>
    </recommendedName>
</protein>
<dbReference type="GO" id="GO:0006351">
    <property type="term" value="P:DNA-templated transcription"/>
    <property type="evidence" value="ECO:0007669"/>
    <property type="project" value="InterPro"/>
</dbReference>
<dbReference type="OrthoDB" id="3266505at2759"/>
<dbReference type="InterPro" id="IPR050987">
    <property type="entry name" value="AtrR-like"/>
</dbReference>
<keyword evidence="1" id="KW-0479">Metal-binding</keyword>
<sequence>MVSDNKSAIDFERRSKAACVRCRKRKTKCTGEFPCSACVQTKSECVYPRKPKRISVLDTELESLHKKVKRLEEDLKLEKLLHSDPDPSQKNWKLSVLLNSPSCELICWNLINFMKSTDEDITISPDFNFFIEEDTYDSVLSQQAALGRSPWEVVQVLSEISLFEVESCLKKTSQFMNTGYMTINPVEFRNQLQYYYSPDGVFTYRKVDSVDYFLLKVLMIVALGNVYDEKNCLSPGMPKVELPGLKYFKVVSNNLPSNFQLITFEKKNISSIFEVIELFGVVSIYCRILDKKSASCFFTLTALQLCVSINLHKDTFLSRTNKRGLDLLPNNNSRAIFWSTYCLNRFYSTRIGHPLLLSFKDVNVQFEKDYGSSDGTNKNFYETNDDIKHYIKLAQISELINVDVYNNKRKSSEYISTLFSILSLLKDWSENLPPHLQLDGNLSLSAPYSRALSSLHLNHLHHVYLTCIPISLHLAKLKISHYNKTGRLRKLELSSLPLNVQNLLIYCQQSCQQTVNIFKSLYEKKLVTVFGFTDIDYLFSVSAISIICVILDYERDDRTPASFEDNFKTCTKILSDMGESGNRIAEAKLNQITRLVEVLDPILSQLEYSLDKTSEVPVFDPTESNEMFSFVDVSQDMDQLFKLTDADLSFMEALLNEYDTILK</sequence>
<dbReference type="InterPro" id="IPR036864">
    <property type="entry name" value="Zn2-C6_fun-type_DNA-bd_sf"/>
</dbReference>
<dbReference type="PANTHER" id="PTHR46910">
    <property type="entry name" value="TRANSCRIPTION FACTOR PDR1"/>
    <property type="match status" value="1"/>
</dbReference>
<feature type="coiled-coil region" evidence="3">
    <location>
        <begin position="54"/>
        <end position="81"/>
    </location>
</feature>
<dbReference type="PANTHER" id="PTHR46910:SF39">
    <property type="entry name" value="ZN(II)2CYS6 TRANSCRIPTION FACTOR (EUROFUNG)"/>
    <property type="match status" value="1"/>
</dbReference>
<dbReference type="GO" id="GO:0008270">
    <property type="term" value="F:zinc ion binding"/>
    <property type="evidence" value="ECO:0007669"/>
    <property type="project" value="InterPro"/>
</dbReference>
<dbReference type="SMART" id="SM00906">
    <property type="entry name" value="Fungal_trans"/>
    <property type="match status" value="1"/>
</dbReference>
<evidence type="ECO:0000313" key="5">
    <source>
        <dbReference type="EMBL" id="EGV64937.1"/>
    </source>
</evidence>
<dbReference type="PROSITE" id="PS50048">
    <property type="entry name" value="ZN2_CY6_FUNGAL_2"/>
    <property type="match status" value="1"/>
</dbReference>
<name>G3B1C3_CANTC</name>
<dbReference type="GO" id="GO:0000981">
    <property type="term" value="F:DNA-binding transcription factor activity, RNA polymerase II-specific"/>
    <property type="evidence" value="ECO:0007669"/>
    <property type="project" value="InterPro"/>
</dbReference>
<dbReference type="InterPro" id="IPR001138">
    <property type="entry name" value="Zn2Cys6_DnaBD"/>
</dbReference>
<accession>G3B1C3</accession>
<dbReference type="InterPro" id="IPR007219">
    <property type="entry name" value="XnlR_reg_dom"/>
</dbReference>
<dbReference type="EMBL" id="GL996515">
    <property type="protein sequence ID" value="EGV64937.1"/>
    <property type="molecule type" value="Genomic_DNA"/>
</dbReference>
<dbReference type="SUPFAM" id="SSF57701">
    <property type="entry name" value="Zn2/Cys6 DNA-binding domain"/>
    <property type="match status" value="1"/>
</dbReference>